<proteinExistence type="predicted"/>
<accession>A0ABM5LXV1</accession>
<sequence>MRWRIADAEAYLQAADYIDTAVIPLISIKADHQFKASVEKGEFTQLICEELERQLKGRVYLFPAYTYIDINETTIQELRYWKKEAGSRFRHVVFLTAEANWEDAVSEEKVVYIPSVPFEHMNDSLKRRILEDKTGEILNVLLQLWGTL</sequence>
<dbReference type="Proteomes" id="UP000006867">
    <property type="component" value="Chromosome"/>
</dbReference>
<evidence type="ECO:0000313" key="2">
    <source>
        <dbReference type="Proteomes" id="UP000006867"/>
    </source>
</evidence>
<dbReference type="RefSeq" id="WP_004429782.1">
    <property type="nucleotide sequence ID" value="NC_014639.1"/>
</dbReference>
<gene>
    <name evidence="1" type="ordered locus">BATR1942_09155</name>
</gene>
<dbReference type="InterPro" id="IPR019615">
    <property type="entry name" value="DUF2487"/>
</dbReference>
<protein>
    <submittedName>
        <fullName evidence="1">YpiF</fullName>
    </submittedName>
</protein>
<keyword evidence="2" id="KW-1185">Reference proteome</keyword>
<evidence type="ECO:0000313" key="1">
    <source>
        <dbReference type="EMBL" id="ADP32764.1"/>
    </source>
</evidence>
<organism evidence="1 2">
    <name type="scientific">Bacillus atrophaeus (strain 1942)</name>
    <dbReference type="NCBI Taxonomy" id="720555"/>
    <lineage>
        <taxon>Bacteria</taxon>
        <taxon>Bacillati</taxon>
        <taxon>Bacillota</taxon>
        <taxon>Bacilli</taxon>
        <taxon>Bacillales</taxon>
        <taxon>Bacillaceae</taxon>
        <taxon>Bacillus</taxon>
    </lineage>
</organism>
<name>A0ABM5LXV1_BACA1</name>
<reference evidence="1 2" key="1">
    <citation type="journal article" date="2011" name="Front. Microbiol.">
        <title>Genomic signatures of strain selection and enhancement in Bacillus atrophaeus var. globigii, a historical biowarfare simulant.</title>
        <authorList>
            <person name="Gibbons H.S."/>
            <person name="Broomall S.M."/>
            <person name="McNew L.A."/>
            <person name="Daligault H."/>
            <person name="Chapman C."/>
            <person name="Bruce D."/>
            <person name="Karavis M."/>
            <person name="Krepps M."/>
            <person name="McGregor P.A."/>
            <person name="Hong C."/>
            <person name="Park K.H."/>
            <person name="Akmal A."/>
            <person name="Feldman A."/>
            <person name="Lin J.S."/>
            <person name="Chang W.E."/>
            <person name="Higgs B.W."/>
            <person name="Demirev P."/>
            <person name="Lindquist J."/>
            <person name="Liem A."/>
            <person name="Fochler E."/>
            <person name="Read T.D."/>
            <person name="Tapia R."/>
            <person name="Johnson S."/>
            <person name="Bishop-Lilly K.A."/>
            <person name="Detter C."/>
            <person name="Han C."/>
            <person name="Sozhamannan S."/>
            <person name="Rosenzweig C.N."/>
            <person name="Skowronski E.W."/>
        </authorList>
    </citation>
    <scope>NUCLEOTIDE SEQUENCE [LARGE SCALE GENOMIC DNA]</scope>
    <source>
        <strain evidence="1 2">1942</strain>
    </source>
</reference>
<dbReference type="EMBL" id="CP002207">
    <property type="protein sequence ID" value="ADP32764.1"/>
    <property type="molecule type" value="Genomic_DNA"/>
</dbReference>
<dbReference type="Pfam" id="PF10673">
    <property type="entry name" value="DUF2487"/>
    <property type="match status" value="1"/>
</dbReference>